<proteinExistence type="predicted"/>
<dbReference type="PANTHER" id="PTHR35532:SF5">
    <property type="entry name" value="CARBOHYDRATE-BINDING DOMAIN-CONTAINING PROTEIN"/>
    <property type="match status" value="1"/>
</dbReference>
<dbReference type="PANTHER" id="PTHR35532">
    <property type="entry name" value="SIMILAR TO POLYHYDROXYALKANOATE DEPOLYMERASE"/>
    <property type="match status" value="1"/>
</dbReference>
<comment type="caution">
    <text evidence="2">The sequence shown here is derived from an EMBL/GenBank/DDBJ whole genome shotgun (WGS) entry which is preliminary data.</text>
</comment>
<dbReference type="EMBL" id="JAQPYS010000070">
    <property type="protein sequence ID" value="MDC7137282.1"/>
    <property type="molecule type" value="Genomic_DNA"/>
</dbReference>
<sequence length="686" mass="80012">MKPQYICIYLCALFIMSCTDPFASGIKQSLALAGDNASELQAVLDYYKGKDRKKYKAACFLIANMQYHRSNRKLEIPKGYDSLFAKIDSVYKAMFAGMSSQEILKFKAKKSDSIQKVLGNEFKKLPQASERKAPLDVTTIKADFLIDNIERSFKIWLNSPYAKELSFDDFCEFILPYRTTDEPLIFGKAELDSIFHQTLFADNMSGVRNRIERYKAYVSKSRWLTYYMSTKKSLGLYDVYLEQFKMNCHMIASWTTNIMRSNGIPTVYEYTPQWTDRARRHFWCATPDSLGILRPYTPPKNNLMEDWESDLKYAGKVYRKTFGANKQTPYFLHSKGEYIPDEFSTPLLLDQTKRYHKTVTLELDFPVDTGNKLAYLCAFRRNDGNGLYPVAWGIINTKQRKVVFEQVPDSIVFFPAYYEGEELIPLGNPVMLGNDSVISYNGSSDTQQMTLLRKYPPKRRFQRMWQRLAGAKIMAGNKKNKKFKTIYKFTEGPEEAYLHEVRFSNEREYRYYRFESNKRIQSNIAHIEFLGKYSNQHYCCAPTPLPVFSNDSTSIDSTGLWRIDNKLTYKENRKHKAYDNKMETYVSSSMITLDFGVPVQIEAIRYAPRNANNMIVIGDKYALYYYDKGWKRIGTQVATANYLTFENVPANHIYWLSNLSNGNEELPFYYQNDTQFFINLTPMREE</sequence>
<evidence type="ECO:0000256" key="1">
    <source>
        <dbReference type="SAM" id="SignalP"/>
    </source>
</evidence>
<name>A0ABT5H9M2_9BACE</name>
<feature type="signal peptide" evidence="1">
    <location>
        <begin position="1"/>
        <end position="23"/>
    </location>
</feature>
<keyword evidence="1" id="KW-0732">Signal</keyword>
<reference evidence="2 3" key="1">
    <citation type="submission" date="2023-01" db="EMBL/GenBank/DDBJ databases">
        <title>Exploring GABA producing Bacteroides strains toward improving mental health.</title>
        <authorList>
            <person name="Yousuf B."/>
            <person name="Bouhlel N.E."/>
            <person name="Mottawea W."/>
            <person name="Hammami R."/>
        </authorList>
    </citation>
    <scope>NUCLEOTIDE SEQUENCE [LARGE SCALE GENOMIC DNA]</scope>
    <source>
        <strain evidence="2 3">UO.H1054</strain>
    </source>
</reference>
<feature type="chain" id="PRO_5045879525" description="Discoidin domain-containing protein" evidence="1">
    <location>
        <begin position="24"/>
        <end position="686"/>
    </location>
</feature>
<evidence type="ECO:0008006" key="4">
    <source>
        <dbReference type="Google" id="ProtNLM"/>
    </source>
</evidence>
<accession>A0ABT5H9M2</accession>
<dbReference type="Gene3D" id="2.60.120.260">
    <property type="entry name" value="Galactose-binding domain-like"/>
    <property type="match status" value="1"/>
</dbReference>
<dbReference type="Proteomes" id="UP001215398">
    <property type="component" value="Unassembled WGS sequence"/>
</dbReference>
<gene>
    <name evidence="2" type="ORF">PQG98_13190</name>
</gene>
<organism evidence="2 3">
    <name type="scientific">Bacteroides zhangwenhongii</name>
    <dbReference type="NCBI Taxonomy" id="2650157"/>
    <lineage>
        <taxon>Bacteria</taxon>
        <taxon>Pseudomonadati</taxon>
        <taxon>Bacteroidota</taxon>
        <taxon>Bacteroidia</taxon>
        <taxon>Bacteroidales</taxon>
        <taxon>Bacteroidaceae</taxon>
        <taxon>Bacteroides</taxon>
    </lineage>
</organism>
<evidence type="ECO:0000313" key="3">
    <source>
        <dbReference type="Proteomes" id="UP001215398"/>
    </source>
</evidence>
<dbReference type="PROSITE" id="PS51257">
    <property type="entry name" value="PROKAR_LIPOPROTEIN"/>
    <property type="match status" value="1"/>
</dbReference>
<evidence type="ECO:0000313" key="2">
    <source>
        <dbReference type="EMBL" id="MDC7137282.1"/>
    </source>
</evidence>
<protein>
    <recommendedName>
        <fullName evidence="4">Discoidin domain-containing protein</fullName>
    </recommendedName>
</protein>
<dbReference type="RefSeq" id="WP_272720682.1">
    <property type="nucleotide sequence ID" value="NZ_JAQPYS010000070.1"/>
</dbReference>
<keyword evidence="3" id="KW-1185">Reference proteome</keyword>